<evidence type="ECO:0000313" key="2">
    <source>
        <dbReference type="Proteomes" id="UP000028630"/>
    </source>
</evidence>
<feature type="non-terminal residue" evidence="1">
    <location>
        <position position="78"/>
    </location>
</feature>
<organism evidence="1 2">
    <name type="scientific">Trabulsiella guamensis ATCC 49490</name>
    <dbReference type="NCBI Taxonomy" id="1005994"/>
    <lineage>
        <taxon>Bacteria</taxon>
        <taxon>Pseudomonadati</taxon>
        <taxon>Pseudomonadota</taxon>
        <taxon>Gammaproteobacteria</taxon>
        <taxon>Enterobacterales</taxon>
        <taxon>Enterobacteriaceae</taxon>
        <taxon>Trabulsiella</taxon>
    </lineage>
</organism>
<proteinExistence type="predicted"/>
<sequence>AIINKLIRILDRNCIKYTIADNGSITVGGRLYLSGTSITALPDNLTVGGSLDLRGTGITALPDNLTVGGSLDLRGTGI</sequence>
<keyword evidence="2" id="KW-1185">Reference proteome</keyword>
<feature type="non-terminal residue" evidence="1">
    <location>
        <position position="1"/>
    </location>
</feature>
<reference evidence="2" key="1">
    <citation type="submission" date="2014-05" db="EMBL/GenBank/DDBJ databases">
        <title>ATOL: Assembling a taxonomically balanced genome-scale reconstruction of the evolutionary history of the Enterobacteriaceae.</title>
        <authorList>
            <person name="Plunkett G. III"/>
            <person name="Neeno-Eckwall E.C."/>
            <person name="Glasner J.D."/>
            <person name="Perna N.T."/>
        </authorList>
    </citation>
    <scope>NUCLEOTIDE SEQUENCE [LARGE SCALE GENOMIC DNA]</scope>
    <source>
        <strain evidence="2">ATCC 49490</strain>
    </source>
</reference>
<comment type="caution">
    <text evidence="1">The sequence shown here is derived from an EMBL/GenBank/DDBJ whole genome shotgun (WGS) entry which is preliminary data.</text>
</comment>
<accession>A0A084YZM2</accession>
<dbReference type="Proteomes" id="UP000028630">
    <property type="component" value="Unassembled WGS sequence"/>
</dbReference>
<dbReference type="eggNOG" id="ENOG502ZWNI">
    <property type="taxonomic scope" value="Bacteria"/>
</dbReference>
<dbReference type="AlphaFoldDB" id="A0A084YZM2"/>
<gene>
    <name evidence="1" type="ORF">GTGU_04818</name>
</gene>
<dbReference type="EMBL" id="JMTB01000263">
    <property type="protein sequence ID" value="KFB90666.1"/>
    <property type="molecule type" value="Genomic_DNA"/>
</dbReference>
<name>A0A084YZM2_9ENTR</name>
<evidence type="ECO:0000313" key="1">
    <source>
        <dbReference type="EMBL" id="KFB90666.1"/>
    </source>
</evidence>
<protein>
    <submittedName>
        <fullName evidence="1">Leucine-rich repeat protein</fullName>
    </submittedName>
</protein>